<evidence type="ECO:0000256" key="1">
    <source>
        <dbReference type="ARBA" id="ARBA00043967"/>
    </source>
</evidence>
<evidence type="ECO:0000313" key="3">
    <source>
        <dbReference type="EMBL" id="KUK23812.1"/>
    </source>
</evidence>
<dbReference type="Proteomes" id="UP000058636">
    <property type="component" value="Unassembled WGS sequence"/>
</dbReference>
<gene>
    <name evidence="3" type="ORF">XD57_0108</name>
</gene>
<evidence type="ECO:0000313" key="4">
    <source>
        <dbReference type="Proteomes" id="UP000058636"/>
    </source>
</evidence>
<proteinExistence type="inferred from homology"/>
<accession>A0A101ERZ9</accession>
<comment type="similarity">
    <text evidence="1">Belongs to the iron-sulfur cluster assembly SufBD family.</text>
</comment>
<dbReference type="InterPro" id="IPR055346">
    <property type="entry name" value="Fe-S_cluster_assembly_SufBD"/>
</dbReference>
<organism evidence="3 4">
    <name type="scientific">Thermotoga petrophila</name>
    <dbReference type="NCBI Taxonomy" id="93929"/>
    <lineage>
        <taxon>Bacteria</taxon>
        <taxon>Thermotogati</taxon>
        <taxon>Thermotogota</taxon>
        <taxon>Thermotogae</taxon>
        <taxon>Thermotogales</taxon>
        <taxon>Thermotogaceae</taxon>
        <taxon>Thermotoga</taxon>
    </lineage>
</organism>
<dbReference type="PANTHER" id="PTHR30508:SF1">
    <property type="entry name" value="UPF0051 PROTEIN ABCI8, CHLOROPLASTIC-RELATED"/>
    <property type="match status" value="1"/>
</dbReference>
<dbReference type="PANTHER" id="PTHR30508">
    <property type="entry name" value="FES CLUSTER ASSEMBLY PROTEIN SUF"/>
    <property type="match status" value="1"/>
</dbReference>
<evidence type="ECO:0000259" key="2">
    <source>
        <dbReference type="Pfam" id="PF01458"/>
    </source>
</evidence>
<dbReference type="InterPro" id="IPR037284">
    <property type="entry name" value="SUF_FeS_clus_asmbl_SufBD_sf"/>
</dbReference>
<dbReference type="AlphaFoldDB" id="A0A101ERZ9"/>
<dbReference type="EMBL" id="LGFG01000003">
    <property type="protein sequence ID" value="KUK23812.1"/>
    <property type="molecule type" value="Genomic_DNA"/>
</dbReference>
<dbReference type="PATRIC" id="fig|93930.3.peg.573"/>
<dbReference type="GO" id="GO:0016226">
    <property type="term" value="P:iron-sulfur cluster assembly"/>
    <property type="evidence" value="ECO:0007669"/>
    <property type="project" value="InterPro"/>
</dbReference>
<comment type="caution">
    <text evidence="3">The sequence shown here is derived from an EMBL/GenBank/DDBJ whole genome shotgun (WGS) entry which is preliminary data.</text>
</comment>
<sequence length="318" mass="35274">MIVKDYRKEFETLAKAYEKAGGDVSKFLDRRIASIIISGDKVIGLNGVEGVELIPHRIENGVQVDMRIKEGVVVEYPVHVCTGYLEKKGLQRVVFNIRLEKNAKAIFVAHCVFPWTEDFTHDALMNVELEEGAWMEYHDEHMHSETGSINLITRSIARVGEGAVYRNTFTLVKTRIGTLRVFMDASLEKDAVGELYTKVKAIEDDDVEVKEILRLNGMGARGLAKTNAVAIDRAKVSVVNEVYGNAPHTRGHVECLEIAKGDGVDVRALPVLVVKNDSSELTHEASIGRVNAKQLETLMAKGLTEEEATEMIIKGILT</sequence>
<reference evidence="3 4" key="1">
    <citation type="journal article" date="2015" name="MBio">
        <title>Genome-Resolved Metagenomic Analysis Reveals Roles for Candidate Phyla and Other Microbial Community Members in Biogeochemical Transformations in Oil Reservoirs.</title>
        <authorList>
            <person name="Hu P."/>
            <person name="Tom L."/>
            <person name="Singh A."/>
            <person name="Thomas B.C."/>
            <person name="Baker B.J."/>
            <person name="Piceno Y.M."/>
            <person name="Andersen G.L."/>
            <person name="Banfield J.F."/>
        </authorList>
    </citation>
    <scope>NUCLEOTIDE SEQUENCE [LARGE SCALE GENOMIC DNA]</scope>
    <source>
        <strain evidence="3">46_26</strain>
    </source>
</reference>
<dbReference type="InterPro" id="IPR000825">
    <property type="entry name" value="SUF_FeS_clus_asmbl_SufBD_core"/>
</dbReference>
<dbReference type="SUPFAM" id="SSF101960">
    <property type="entry name" value="Stabilizer of iron transporter SufD"/>
    <property type="match status" value="1"/>
</dbReference>
<protein>
    <submittedName>
        <fullName evidence="3">SufBD protein</fullName>
    </submittedName>
</protein>
<dbReference type="Pfam" id="PF01458">
    <property type="entry name" value="SUFBD_core"/>
    <property type="match status" value="1"/>
</dbReference>
<name>A0A101ERZ9_9THEM</name>
<feature type="domain" description="SUF system FeS cluster assembly SufBD core" evidence="2">
    <location>
        <begin position="96"/>
        <end position="315"/>
    </location>
</feature>